<dbReference type="RefSeq" id="WP_317226926.1">
    <property type="nucleotide sequence ID" value="NZ_JAWJEJ010000001.1"/>
</dbReference>
<dbReference type="Proteomes" id="UP001273531">
    <property type="component" value="Unassembled WGS sequence"/>
</dbReference>
<proteinExistence type="predicted"/>
<sequence>MHTSDKDGARLRAAPRIKIFQPAEICCGSDAPRRVHLLNISTHGALVHGDIMPQLGAEVRLLCGVALGLARVRWRSGKRFGVAFAEPIAQAAIDALVRMQRGSETIC</sequence>
<evidence type="ECO:0000259" key="1">
    <source>
        <dbReference type="Pfam" id="PF07238"/>
    </source>
</evidence>
<evidence type="ECO:0000313" key="2">
    <source>
        <dbReference type="EMBL" id="MDV3457798.1"/>
    </source>
</evidence>
<protein>
    <submittedName>
        <fullName evidence="2">PilZ domain-containing protein</fullName>
    </submittedName>
</protein>
<gene>
    <name evidence="2" type="ORF">RZN05_12450</name>
</gene>
<dbReference type="EMBL" id="JAWJEJ010000001">
    <property type="protein sequence ID" value="MDV3457798.1"/>
    <property type="molecule type" value="Genomic_DNA"/>
</dbReference>
<organism evidence="2 3">
    <name type="scientific">Sphingomonas agrestis</name>
    <dbReference type="NCBI Taxonomy" id="3080540"/>
    <lineage>
        <taxon>Bacteria</taxon>
        <taxon>Pseudomonadati</taxon>
        <taxon>Pseudomonadota</taxon>
        <taxon>Alphaproteobacteria</taxon>
        <taxon>Sphingomonadales</taxon>
        <taxon>Sphingomonadaceae</taxon>
        <taxon>Sphingomonas</taxon>
    </lineage>
</organism>
<dbReference type="Pfam" id="PF07238">
    <property type="entry name" value="PilZ"/>
    <property type="match status" value="1"/>
</dbReference>
<reference evidence="2 3" key="1">
    <citation type="submission" date="2023-10" db="EMBL/GenBank/DDBJ databases">
        <title>Sphingomonas sp. HF-S4 16S ribosomal RNA gene Genome sequencing and assembly.</title>
        <authorList>
            <person name="Lee H."/>
        </authorList>
    </citation>
    <scope>NUCLEOTIDE SEQUENCE [LARGE SCALE GENOMIC DNA]</scope>
    <source>
        <strain evidence="2 3">HF-S4</strain>
    </source>
</reference>
<comment type="caution">
    <text evidence="2">The sequence shown here is derived from an EMBL/GenBank/DDBJ whole genome shotgun (WGS) entry which is preliminary data.</text>
</comment>
<keyword evidence="3" id="KW-1185">Reference proteome</keyword>
<accession>A0ABU3Y8Q7</accession>
<dbReference type="SUPFAM" id="SSF141371">
    <property type="entry name" value="PilZ domain-like"/>
    <property type="match status" value="1"/>
</dbReference>
<feature type="domain" description="PilZ" evidence="1">
    <location>
        <begin position="12"/>
        <end position="98"/>
    </location>
</feature>
<dbReference type="InterPro" id="IPR009875">
    <property type="entry name" value="PilZ_domain"/>
</dbReference>
<name>A0ABU3Y8Q7_9SPHN</name>
<evidence type="ECO:0000313" key="3">
    <source>
        <dbReference type="Proteomes" id="UP001273531"/>
    </source>
</evidence>